<geneLocation type="plasmid" evidence="10 11">
    <name>2</name>
</geneLocation>
<evidence type="ECO:0000256" key="2">
    <source>
        <dbReference type="ARBA" id="ARBA00007783"/>
    </source>
</evidence>
<dbReference type="InterPro" id="IPR013525">
    <property type="entry name" value="ABC2_TM"/>
</dbReference>
<evidence type="ECO:0000259" key="9">
    <source>
        <dbReference type="Pfam" id="PF01061"/>
    </source>
</evidence>
<dbReference type="AlphaFoldDB" id="W0RTG0"/>
<dbReference type="Pfam" id="PF01061">
    <property type="entry name" value="ABC2_membrane"/>
    <property type="match status" value="1"/>
</dbReference>
<dbReference type="FunCoup" id="W0RTG0">
    <property type="interactions" value="234"/>
</dbReference>
<keyword evidence="11" id="KW-1185">Reference proteome</keyword>
<evidence type="ECO:0000256" key="8">
    <source>
        <dbReference type="SAM" id="Phobius"/>
    </source>
</evidence>
<reference evidence="10 11" key="1">
    <citation type="journal article" date="2014" name="Genome Announc.">
        <title>Genome Sequence and Methylome of Soil Bacterium Gemmatirosa kalamazoonensis KBS708T, a Member of the Rarely Cultivated Gemmatimonadetes Phylum.</title>
        <authorList>
            <person name="Debruyn J.M."/>
            <person name="Radosevich M."/>
            <person name="Wommack K.E."/>
            <person name="Polson S.W."/>
            <person name="Hauser L.J."/>
            <person name="Fawaz M.N."/>
            <person name="Korlach J."/>
            <person name="Tsai Y.C."/>
        </authorList>
    </citation>
    <scope>NUCLEOTIDE SEQUENCE [LARGE SCALE GENOMIC DNA]</scope>
    <source>
        <strain evidence="10 11">KBS708</strain>
        <plasmid evidence="11">Plasmid 2</plasmid>
    </source>
</reference>
<feature type="transmembrane region" description="Helical" evidence="8">
    <location>
        <begin position="160"/>
        <end position="184"/>
    </location>
</feature>
<proteinExistence type="inferred from homology"/>
<keyword evidence="7 8" id="KW-0472">Membrane</keyword>
<keyword evidence="10" id="KW-0614">Plasmid</keyword>
<feature type="transmembrane region" description="Helical" evidence="8">
    <location>
        <begin position="228"/>
        <end position="250"/>
    </location>
</feature>
<evidence type="ECO:0000313" key="10">
    <source>
        <dbReference type="EMBL" id="AHG93605.1"/>
    </source>
</evidence>
<feature type="transmembrane region" description="Helical" evidence="8">
    <location>
        <begin position="196"/>
        <end position="216"/>
    </location>
</feature>
<organism evidence="10 11">
    <name type="scientific">Gemmatirosa kalamazoonensis</name>
    <dbReference type="NCBI Taxonomy" id="861299"/>
    <lineage>
        <taxon>Bacteria</taxon>
        <taxon>Pseudomonadati</taxon>
        <taxon>Gemmatimonadota</taxon>
        <taxon>Gemmatimonadia</taxon>
        <taxon>Gemmatimonadales</taxon>
        <taxon>Gemmatimonadaceae</taxon>
        <taxon>Gemmatirosa</taxon>
    </lineage>
</organism>
<keyword evidence="6 8" id="KW-1133">Transmembrane helix</keyword>
<feature type="transmembrane region" description="Helical" evidence="8">
    <location>
        <begin position="297"/>
        <end position="317"/>
    </location>
</feature>
<dbReference type="KEGG" id="gba:J421_6070"/>
<dbReference type="InParanoid" id="W0RTG0"/>
<evidence type="ECO:0000313" key="11">
    <source>
        <dbReference type="Proteomes" id="UP000019151"/>
    </source>
</evidence>
<dbReference type="GO" id="GO:0140359">
    <property type="term" value="F:ABC-type transporter activity"/>
    <property type="evidence" value="ECO:0007669"/>
    <property type="project" value="InterPro"/>
</dbReference>
<name>W0RTG0_9BACT</name>
<dbReference type="GO" id="GO:0015920">
    <property type="term" value="P:lipopolysaccharide transport"/>
    <property type="evidence" value="ECO:0007669"/>
    <property type="project" value="TreeGrafter"/>
</dbReference>
<dbReference type="GO" id="GO:0005886">
    <property type="term" value="C:plasma membrane"/>
    <property type="evidence" value="ECO:0007669"/>
    <property type="project" value="UniProtKB-SubCell"/>
</dbReference>
<dbReference type="eggNOG" id="COG1682">
    <property type="taxonomic scope" value="Bacteria"/>
</dbReference>
<evidence type="ECO:0000256" key="3">
    <source>
        <dbReference type="ARBA" id="ARBA00022448"/>
    </source>
</evidence>
<feature type="transmembrane region" description="Helical" evidence="8">
    <location>
        <begin position="127"/>
        <end position="148"/>
    </location>
</feature>
<feature type="domain" description="ABC-2 type transporter transmembrane" evidence="9">
    <location>
        <begin position="67"/>
        <end position="272"/>
    </location>
</feature>
<evidence type="ECO:0000256" key="6">
    <source>
        <dbReference type="ARBA" id="ARBA00022989"/>
    </source>
</evidence>
<sequence length="328" mass="35205">MTVVDARSDADVAAGPVFDSQPGASRARAVAPIEDASAAPAPEPRAPTALEDLRVIVSELAESGDLLKQLVLRDIRIRYKQAVLGFAWAVLMPAVIVLAGLAIRYAIANAGGLKLGMHHIAGMALKSVPWAFFAGCISMSTPCLTANGSLVTKVYFPREVLPLSAVLAQTFDSAIGLVLITAVIPVFHLGVSAQLLWVPLLLLCLWMLAAASALVLSCANLFFRDVKYVVQVFLTFGIFVTPVFMDAAMYGPKGSRIVMLNPVAPVLEGLRLVVVEHHDLLQPYVTPRGGFVVWHPWYLAYALGVATVGLVLGALVFHRAERRFAEII</sequence>
<feature type="transmembrane region" description="Helical" evidence="8">
    <location>
        <begin position="82"/>
        <end position="107"/>
    </location>
</feature>
<comment type="subcellular location">
    <subcellularLocation>
        <location evidence="1">Cell inner membrane</location>
        <topology evidence="1">Multi-pass membrane protein</topology>
    </subcellularLocation>
</comment>
<keyword evidence="3" id="KW-0813">Transport</keyword>
<dbReference type="PANTHER" id="PTHR30413">
    <property type="entry name" value="INNER MEMBRANE TRANSPORT PERMEASE"/>
    <property type="match status" value="1"/>
</dbReference>
<dbReference type="PATRIC" id="fig|861299.3.peg.6124"/>
<dbReference type="Proteomes" id="UP000019151">
    <property type="component" value="Plasmid 2"/>
</dbReference>
<protein>
    <submittedName>
        <fullName evidence="10">ABC-2 type transporter</fullName>
    </submittedName>
</protein>
<keyword evidence="4" id="KW-1003">Cell membrane</keyword>
<keyword evidence="5 8" id="KW-0812">Transmembrane</keyword>
<gene>
    <name evidence="10" type="ORF">J421_6070</name>
</gene>
<comment type="similarity">
    <text evidence="2">Belongs to the ABC-2 integral membrane protein family.</text>
</comment>
<evidence type="ECO:0000256" key="4">
    <source>
        <dbReference type="ARBA" id="ARBA00022475"/>
    </source>
</evidence>
<evidence type="ECO:0000256" key="7">
    <source>
        <dbReference type="ARBA" id="ARBA00023136"/>
    </source>
</evidence>
<accession>W0RTG0</accession>
<dbReference type="PANTHER" id="PTHR30413:SF8">
    <property type="entry name" value="TRANSPORT PERMEASE PROTEIN"/>
    <property type="match status" value="1"/>
</dbReference>
<dbReference type="EMBL" id="CP007130">
    <property type="protein sequence ID" value="AHG93605.1"/>
    <property type="molecule type" value="Genomic_DNA"/>
</dbReference>
<dbReference type="HOGENOM" id="CLU_060703_3_0_0"/>
<evidence type="ECO:0000256" key="5">
    <source>
        <dbReference type="ARBA" id="ARBA00022692"/>
    </source>
</evidence>
<evidence type="ECO:0000256" key="1">
    <source>
        <dbReference type="ARBA" id="ARBA00004429"/>
    </source>
</evidence>